<evidence type="ECO:0000256" key="3">
    <source>
        <dbReference type="ARBA" id="ARBA00038362"/>
    </source>
</evidence>
<proteinExistence type="inferred from homology"/>
<dbReference type="PROSITE" id="PS00175">
    <property type="entry name" value="PG_MUTASE"/>
    <property type="match status" value="1"/>
</dbReference>
<dbReference type="Proteomes" id="UP000288716">
    <property type="component" value="Unassembled WGS sequence"/>
</dbReference>
<comment type="catalytic activity">
    <reaction evidence="1">
        <text>beta-D-fructose 2,6-bisphosphate + H2O = beta-D-fructose 6-phosphate + phosphate</text>
        <dbReference type="Rhea" id="RHEA:17289"/>
        <dbReference type="ChEBI" id="CHEBI:15377"/>
        <dbReference type="ChEBI" id="CHEBI:43474"/>
        <dbReference type="ChEBI" id="CHEBI:57634"/>
        <dbReference type="ChEBI" id="CHEBI:58579"/>
        <dbReference type="EC" id="3.1.3.46"/>
    </reaction>
</comment>
<sequence length="68" mass="7959">MDEKWFTLTIVRHGETEANKSRIIQGHKDFQLNENGISQAQKLSEYFKQKNQTFDHVYSSDLSRALVT</sequence>
<dbReference type="GO" id="GO:0045820">
    <property type="term" value="P:negative regulation of glycolytic process"/>
    <property type="evidence" value="ECO:0007669"/>
    <property type="project" value="TreeGrafter"/>
</dbReference>
<dbReference type="VEuPathDB" id="VectorBase:LDEU014634"/>
<dbReference type="PIRSF" id="PIRSF000709">
    <property type="entry name" value="6PFK_2-Ptase"/>
    <property type="match status" value="1"/>
</dbReference>
<dbReference type="STRING" id="299467.A0A443Q7U6"/>
<comment type="caution">
    <text evidence="7">The sequence shown here is derived from an EMBL/GenBank/DDBJ whole genome shotgun (WGS) entry which is preliminary data.</text>
</comment>
<gene>
    <name evidence="7" type="ORF">B4U80_14840</name>
</gene>
<evidence type="ECO:0000256" key="5">
    <source>
        <dbReference type="ARBA" id="ARBA00042275"/>
    </source>
</evidence>
<accession>A0A443Q7U6</accession>
<evidence type="ECO:0000256" key="4">
    <source>
        <dbReference type="ARBA" id="ARBA00040907"/>
    </source>
</evidence>
<dbReference type="PANTHER" id="PTHR46517">
    <property type="entry name" value="FRUCTOSE-2,6-BISPHOSPHATASE TIGAR"/>
    <property type="match status" value="1"/>
</dbReference>
<comment type="similarity">
    <text evidence="3">Belongs to the phosphoglycerate mutase family.</text>
</comment>
<dbReference type="Pfam" id="PF00300">
    <property type="entry name" value="His_Phos_1"/>
    <property type="match status" value="1"/>
</dbReference>
<evidence type="ECO:0000256" key="2">
    <source>
        <dbReference type="ARBA" id="ARBA00022801"/>
    </source>
</evidence>
<dbReference type="InterPro" id="IPR001345">
    <property type="entry name" value="PG/BPGM_mutase_AS"/>
</dbReference>
<keyword evidence="8" id="KW-1185">Reference proteome</keyword>
<dbReference type="GO" id="GO:0043456">
    <property type="term" value="P:regulation of pentose-phosphate shunt"/>
    <property type="evidence" value="ECO:0007669"/>
    <property type="project" value="TreeGrafter"/>
</dbReference>
<dbReference type="GO" id="GO:0004331">
    <property type="term" value="F:fructose-2,6-bisphosphate 2-phosphatase activity"/>
    <property type="evidence" value="ECO:0007669"/>
    <property type="project" value="UniProtKB-EC"/>
</dbReference>
<dbReference type="PANTHER" id="PTHR46517:SF1">
    <property type="entry name" value="FRUCTOSE-2,6-BISPHOSPHATASE TIGAR"/>
    <property type="match status" value="1"/>
</dbReference>
<dbReference type="Gene3D" id="3.40.50.1240">
    <property type="entry name" value="Phosphoglycerate mutase-like"/>
    <property type="match status" value="1"/>
</dbReference>
<dbReference type="OrthoDB" id="354304at2759"/>
<dbReference type="SMART" id="SM00855">
    <property type="entry name" value="PGAM"/>
    <property type="match status" value="1"/>
</dbReference>
<dbReference type="InterPro" id="IPR013078">
    <property type="entry name" value="His_Pase_superF_clade-1"/>
</dbReference>
<feature type="binding site" evidence="6">
    <location>
        <begin position="12"/>
        <end position="19"/>
    </location>
    <ligand>
        <name>substrate</name>
    </ligand>
</feature>
<dbReference type="InterPro" id="IPR029033">
    <property type="entry name" value="His_PPase_superfam"/>
</dbReference>
<feature type="non-terminal residue" evidence="7">
    <location>
        <position position="68"/>
    </location>
</feature>
<reference evidence="7 8" key="1">
    <citation type="journal article" date="2018" name="Gigascience">
        <title>Genomes of trombidid mites reveal novel predicted allergens and laterally-transferred genes associated with secondary metabolism.</title>
        <authorList>
            <person name="Dong X."/>
            <person name="Chaisiri K."/>
            <person name="Xia D."/>
            <person name="Armstrong S.D."/>
            <person name="Fang Y."/>
            <person name="Donnelly M.J."/>
            <person name="Kadowaki T."/>
            <person name="McGarry J.W."/>
            <person name="Darby A.C."/>
            <person name="Makepeace B.L."/>
        </authorList>
    </citation>
    <scope>NUCLEOTIDE SEQUENCE [LARGE SCALE GENOMIC DNA]</scope>
    <source>
        <strain evidence="7">UoL-UT</strain>
    </source>
</reference>
<protein>
    <recommendedName>
        <fullName evidence="4">Fructose-2,6-bisphosphatase TIGAR</fullName>
    </recommendedName>
    <alternativeName>
        <fullName evidence="5">TP53-induced glycolysis and apoptosis regulator</fullName>
    </alternativeName>
</protein>
<evidence type="ECO:0000313" key="7">
    <source>
        <dbReference type="EMBL" id="RWR99057.1"/>
    </source>
</evidence>
<organism evidence="7 8">
    <name type="scientific">Leptotrombidium deliense</name>
    <dbReference type="NCBI Taxonomy" id="299467"/>
    <lineage>
        <taxon>Eukaryota</taxon>
        <taxon>Metazoa</taxon>
        <taxon>Ecdysozoa</taxon>
        <taxon>Arthropoda</taxon>
        <taxon>Chelicerata</taxon>
        <taxon>Arachnida</taxon>
        <taxon>Acari</taxon>
        <taxon>Acariformes</taxon>
        <taxon>Trombidiformes</taxon>
        <taxon>Prostigmata</taxon>
        <taxon>Anystina</taxon>
        <taxon>Parasitengona</taxon>
        <taxon>Trombiculoidea</taxon>
        <taxon>Trombiculidae</taxon>
        <taxon>Leptotrombidium</taxon>
    </lineage>
</organism>
<keyword evidence="2" id="KW-0378">Hydrolase</keyword>
<feature type="binding site" evidence="6">
    <location>
        <position position="64"/>
    </location>
    <ligand>
        <name>substrate</name>
    </ligand>
</feature>
<dbReference type="CDD" id="cd07067">
    <property type="entry name" value="HP_PGM_like"/>
    <property type="match status" value="1"/>
</dbReference>
<evidence type="ECO:0000256" key="6">
    <source>
        <dbReference type="PIRSR" id="PIRSR613078-2"/>
    </source>
</evidence>
<dbReference type="EMBL" id="NCKV01065713">
    <property type="protein sequence ID" value="RWR99057.1"/>
    <property type="molecule type" value="Genomic_DNA"/>
</dbReference>
<evidence type="ECO:0000256" key="1">
    <source>
        <dbReference type="ARBA" id="ARBA00000464"/>
    </source>
</evidence>
<dbReference type="SUPFAM" id="SSF53254">
    <property type="entry name" value="Phosphoglycerate mutase-like"/>
    <property type="match status" value="1"/>
</dbReference>
<name>A0A443Q7U6_9ACAR</name>
<dbReference type="GO" id="GO:0005829">
    <property type="term" value="C:cytosol"/>
    <property type="evidence" value="ECO:0007669"/>
    <property type="project" value="TreeGrafter"/>
</dbReference>
<dbReference type="AlphaFoldDB" id="A0A443Q7U6"/>
<evidence type="ECO:0000313" key="8">
    <source>
        <dbReference type="Proteomes" id="UP000288716"/>
    </source>
</evidence>
<dbReference type="InterPro" id="IPR051695">
    <property type="entry name" value="Phosphoglycerate_Mutase"/>
</dbReference>